<dbReference type="PANTHER" id="PTHR39613:SF1">
    <property type="entry name" value="ANCHORED CELL WALL PROTEIN, PUTATIVE (AFU_ORTHOLOGUE AFUA_4G08960)-RELATED"/>
    <property type="match status" value="1"/>
</dbReference>
<evidence type="ECO:0000259" key="2">
    <source>
        <dbReference type="Pfam" id="PF22799"/>
    </source>
</evidence>
<dbReference type="RefSeq" id="XP_033396677.1">
    <property type="nucleotide sequence ID" value="XM_033537029.1"/>
</dbReference>
<organism evidence="3 4">
    <name type="scientific">Aplosporella prunicola CBS 121167</name>
    <dbReference type="NCBI Taxonomy" id="1176127"/>
    <lineage>
        <taxon>Eukaryota</taxon>
        <taxon>Fungi</taxon>
        <taxon>Dikarya</taxon>
        <taxon>Ascomycota</taxon>
        <taxon>Pezizomycotina</taxon>
        <taxon>Dothideomycetes</taxon>
        <taxon>Dothideomycetes incertae sedis</taxon>
        <taxon>Botryosphaeriales</taxon>
        <taxon>Aplosporellaceae</taxon>
        <taxon>Aplosporella</taxon>
    </lineage>
</organism>
<dbReference type="InterPro" id="IPR018620">
    <property type="entry name" value="Ubiquitin3-bd_protein_But2_C"/>
</dbReference>
<protein>
    <submittedName>
        <fullName evidence="3">Uncharacterized protein</fullName>
    </submittedName>
</protein>
<keyword evidence="4" id="KW-1185">Reference proteome</keyword>
<evidence type="ECO:0000313" key="4">
    <source>
        <dbReference type="Proteomes" id="UP000799438"/>
    </source>
</evidence>
<dbReference type="OrthoDB" id="4657524at2759"/>
<feature type="non-terminal residue" evidence="3">
    <location>
        <position position="1"/>
    </location>
</feature>
<proteinExistence type="predicted"/>
<dbReference type="InterPro" id="IPR054508">
    <property type="entry name" value="PIR1-like_C"/>
</dbReference>
<name>A0A6A6BCJ6_9PEZI</name>
<evidence type="ECO:0000313" key="3">
    <source>
        <dbReference type="EMBL" id="KAF2140964.1"/>
    </source>
</evidence>
<evidence type="ECO:0000259" key="1">
    <source>
        <dbReference type="Pfam" id="PF09792"/>
    </source>
</evidence>
<accession>A0A6A6BCJ6</accession>
<dbReference type="PANTHER" id="PTHR39613">
    <property type="entry name" value="ANCHORED CELL WALL PROTEIN, PUTATIVE (AFU_ORTHOLOGUE AFUA_4G08960)-RELATED"/>
    <property type="match status" value="1"/>
</dbReference>
<gene>
    <name evidence="3" type="ORF">K452DRAFT_229286</name>
</gene>
<dbReference type="AlphaFoldDB" id="A0A6A6BCJ6"/>
<dbReference type="GeneID" id="54294525"/>
<dbReference type="Proteomes" id="UP000799438">
    <property type="component" value="Unassembled WGS sequence"/>
</dbReference>
<feature type="domain" description="Cell wall mannoprotein PIR1-like C-terminal" evidence="2">
    <location>
        <begin position="39"/>
        <end position="113"/>
    </location>
</feature>
<dbReference type="Pfam" id="PF09792">
    <property type="entry name" value="But2"/>
    <property type="match status" value="1"/>
</dbReference>
<dbReference type="EMBL" id="ML995488">
    <property type="protein sequence ID" value="KAF2140964.1"/>
    <property type="molecule type" value="Genomic_DNA"/>
</dbReference>
<reference evidence="3" key="1">
    <citation type="journal article" date="2020" name="Stud. Mycol.">
        <title>101 Dothideomycetes genomes: a test case for predicting lifestyles and emergence of pathogens.</title>
        <authorList>
            <person name="Haridas S."/>
            <person name="Albert R."/>
            <person name="Binder M."/>
            <person name="Bloem J."/>
            <person name="Labutti K."/>
            <person name="Salamov A."/>
            <person name="Andreopoulos B."/>
            <person name="Baker S."/>
            <person name="Barry K."/>
            <person name="Bills G."/>
            <person name="Bluhm B."/>
            <person name="Cannon C."/>
            <person name="Castanera R."/>
            <person name="Culley D."/>
            <person name="Daum C."/>
            <person name="Ezra D."/>
            <person name="Gonzalez J."/>
            <person name="Henrissat B."/>
            <person name="Kuo A."/>
            <person name="Liang C."/>
            <person name="Lipzen A."/>
            <person name="Lutzoni F."/>
            <person name="Magnuson J."/>
            <person name="Mondo S."/>
            <person name="Nolan M."/>
            <person name="Ohm R."/>
            <person name="Pangilinan J."/>
            <person name="Park H.-J."/>
            <person name="Ramirez L."/>
            <person name="Alfaro M."/>
            <person name="Sun H."/>
            <person name="Tritt A."/>
            <person name="Yoshinaga Y."/>
            <person name="Zwiers L.-H."/>
            <person name="Turgeon B."/>
            <person name="Goodwin S."/>
            <person name="Spatafora J."/>
            <person name="Crous P."/>
            <person name="Grigoriev I."/>
        </authorList>
    </citation>
    <scope>NUCLEOTIDE SEQUENCE</scope>
    <source>
        <strain evidence="3">CBS 121167</strain>
    </source>
</reference>
<feature type="domain" description="Ubiquitin 3 binding protein But2 C-terminal" evidence="1">
    <location>
        <begin position="139"/>
        <end position="282"/>
    </location>
</feature>
<dbReference type="Pfam" id="PF22799">
    <property type="entry name" value="PIR1-like_C"/>
    <property type="match status" value="1"/>
</dbReference>
<sequence>CFTITCNGTPGGVVGQLSDGQLRCGQGFAASTFCISEKGGLIDANGFGCILTPPTKQFQCDHGVEGFMGWSISDKGLLFFEQISTWVTCPTGDHGGYNIYRERPGTQGGCVEITITADSCFSSVGSTSDCPATLVEPWEFPHLIVPIDSSKPTTTSGTQFFGNISSTVSSTFRFDISGDLKGKTCSLVFMFPERYQLETSNFEISGSGEVTFSLLEHAITESMSYNSSPNIKKKLVTHTLVAGHSYTIDTFDCPAGESIGFKMETCDTKNPTKFNWFQDYNPCP</sequence>